<organism evidence="2 3">
    <name type="scientific">Ureibacillus terrenus</name>
    <dbReference type="NCBI Taxonomy" id="118246"/>
    <lineage>
        <taxon>Bacteria</taxon>
        <taxon>Bacillati</taxon>
        <taxon>Bacillota</taxon>
        <taxon>Bacilli</taxon>
        <taxon>Bacillales</taxon>
        <taxon>Caryophanaceae</taxon>
        <taxon>Ureibacillus</taxon>
    </lineage>
</organism>
<dbReference type="SUPFAM" id="SSF52317">
    <property type="entry name" value="Class I glutamine amidotransferase-like"/>
    <property type="match status" value="1"/>
</dbReference>
<reference evidence="2 3" key="1">
    <citation type="submission" date="2019-06" db="EMBL/GenBank/DDBJ databases">
        <title>Genome sequence of Ureibacillus terrenus.</title>
        <authorList>
            <person name="Maclea K.S."/>
            <person name="Simoes M."/>
        </authorList>
    </citation>
    <scope>NUCLEOTIDE SEQUENCE [LARGE SCALE GENOMIC DNA]</scope>
    <source>
        <strain evidence="2 3">ATCC BAA-384</strain>
    </source>
</reference>
<proteinExistence type="predicted"/>
<evidence type="ECO:0000313" key="2">
    <source>
        <dbReference type="EMBL" id="TQE89210.1"/>
    </source>
</evidence>
<accession>A0A540UXH8</accession>
<dbReference type="OrthoDB" id="137965at2"/>
<keyword evidence="3" id="KW-1185">Reference proteome</keyword>
<keyword evidence="1" id="KW-0812">Transmembrane</keyword>
<evidence type="ECO:0000256" key="1">
    <source>
        <dbReference type="SAM" id="Phobius"/>
    </source>
</evidence>
<dbReference type="RefSeq" id="WP_141603144.1">
    <property type="nucleotide sequence ID" value="NZ_JARMSC010000013.1"/>
</dbReference>
<protein>
    <recommendedName>
        <fullName evidence="4">DUF4350 domain-containing protein</fullName>
    </recommendedName>
</protein>
<name>A0A540UXH8_9BACL</name>
<dbReference type="InterPro" id="IPR029062">
    <property type="entry name" value="Class_I_gatase-like"/>
</dbReference>
<feature type="transmembrane region" description="Helical" evidence="1">
    <location>
        <begin position="400"/>
        <end position="420"/>
    </location>
</feature>
<evidence type="ECO:0008006" key="4">
    <source>
        <dbReference type="Google" id="ProtNLM"/>
    </source>
</evidence>
<evidence type="ECO:0000313" key="3">
    <source>
        <dbReference type="Proteomes" id="UP000315753"/>
    </source>
</evidence>
<dbReference type="AlphaFoldDB" id="A0A540UXH8"/>
<dbReference type="EMBL" id="VIGD01000021">
    <property type="protein sequence ID" value="TQE89210.1"/>
    <property type="molecule type" value="Genomic_DNA"/>
</dbReference>
<dbReference type="Proteomes" id="UP000315753">
    <property type="component" value="Unassembled WGS sequence"/>
</dbReference>
<sequence length="789" mass="89646">MYRNILIFILMFFFSFFVQIETARAAPQLDVKAEVGVNNTIKLYEPLPLKLTITNNGSAFSGDLVIDASVTFAAGSALVYPLDLAEGETKTLTIYVDGFSDDYLYSSQNESLFTFYEGGIEKGKVVDFTGDKKPRFRHFLADDSIFIFTYTENSDRLAALLRLKQYLQNENIEIFHLNQLPGYEFPEDYKGFAMADLFIVDELSIADLPKKTQEALFEWVEKGGTLLVGASEQVERSMGIFSSHLPLNLTSEKTIVTQEALNVLSKGGIFTEGIEVFRATEREGSQRILADGDTLLASSMDLGQGKIIQTTFSLGDQPLSTMDGYGKLLNEMLQLQTTFSKWSRGNYLDSLSYELGSFNELFPSFKVNTFIVLITIILYMFLVGPVLYLLLKKLDKREHAWWLIPVISIVLTLAIFLIGAKERILQSQINQSAFYKVNGNNLSGYYVESILTNRNGDFVFTMDEHTSGYATRDNDFGVSGRLHEKSYIKKHGDGSSIHLRNLNYWSVQSIIGETTIPDAGNFDIDLTVTESRIHGTVKNNFPFAVKDATIWSGSQEIKIGDIQPNETVKINKKLNSSILLKPVAYATYWDEPRNVEELIPKRIEQLKYQSVYLIDENHPVLIGWVEDPLVGIQLDGNAEVNPISVILQEFQPKMEIKGEFKVNDSMMEMWVYPVDDGYAELTDELSNEYLMSPGDYEFQIVVPEELLNEKYQLKEIKIRNREKNNLTMSIWNFSTSTYEEIQDREWAIKENLQHYISENREIKMLLKVGGDQDVQIHLPALEIKGVAKE</sequence>
<keyword evidence="1" id="KW-1133">Transmembrane helix</keyword>
<feature type="transmembrane region" description="Helical" evidence="1">
    <location>
        <begin position="370"/>
        <end position="391"/>
    </location>
</feature>
<gene>
    <name evidence="2" type="ORF">FKZ59_12775</name>
</gene>
<comment type="caution">
    <text evidence="2">The sequence shown here is derived from an EMBL/GenBank/DDBJ whole genome shotgun (WGS) entry which is preliminary data.</text>
</comment>
<keyword evidence="1" id="KW-0472">Membrane</keyword>